<dbReference type="EMBL" id="JABWSX010000001">
    <property type="protein sequence ID" value="NVL06673.1"/>
    <property type="molecule type" value="Genomic_DNA"/>
</dbReference>
<evidence type="ECO:0000313" key="2">
    <source>
        <dbReference type="EMBL" id="NVL06673.1"/>
    </source>
</evidence>
<name>A0A939L9F5_9BRAD</name>
<dbReference type="Proteomes" id="UP000692816">
    <property type="component" value="Unassembled WGS sequence"/>
</dbReference>
<organism evidence="2">
    <name type="scientific">Bradyrhizobium quebecense</name>
    <dbReference type="NCBI Taxonomy" id="2748629"/>
    <lineage>
        <taxon>Bacteria</taxon>
        <taxon>Pseudomonadati</taxon>
        <taxon>Pseudomonadota</taxon>
        <taxon>Alphaproteobacteria</taxon>
        <taxon>Hyphomicrobiales</taxon>
        <taxon>Nitrobacteraceae</taxon>
        <taxon>Bradyrhizobium</taxon>
    </lineage>
</organism>
<accession>A0A939L9F5</accession>
<gene>
    <name evidence="2" type="ORF">HU230_13215</name>
    <name evidence="1" type="ORF">J4P68_04280</name>
</gene>
<reference evidence="1" key="2">
    <citation type="journal article" date="2021" name="Int. J. Syst. Evol. Microbiol.">
        <title>Bradyrhizobium septentrionale sp. nov. (sv. septentrionale) and Bradyrhizobium quebecense sp. nov. (sv. septentrionale) associated with legumes native to Canada possess rearranged symbiosis genes and numerous insertion sequences.</title>
        <authorList>
            <person name="Bromfield E.S.P."/>
            <person name="Cloutier S."/>
        </authorList>
    </citation>
    <scope>NUCLEOTIDE SEQUENCE</scope>
    <source>
        <strain evidence="1">12S5</strain>
    </source>
</reference>
<evidence type="ECO:0000313" key="3">
    <source>
        <dbReference type="Proteomes" id="UP000692816"/>
    </source>
</evidence>
<keyword evidence="3" id="KW-1185">Reference proteome</keyword>
<evidence type="ECO:0000313" key="1">
    <source>
        <dbReference type="EMBL" id="MBO1428645.1"/>
    </source>
</evidence>
<reference evidence="2" key="1">
    <citation type="submission" date="2020-06" db="EMBL/GenBank/DDBJ databases">
        <title>Whole Genome Sequence of Bradyrhizobium sp. Strain 66S1MB.</title>
        <authorList>
            <person name="Bromfield E."/>
            <person name="Cloutier S."/>
        </authorList>
    </citation>
    <scope>NUCLEOTIDE SEQUENCE</scope>
    <source>
        <strain evidence="2">66S1MB</strain>
    </source>
</reference>
<proteinExistence type="predicted"/>
<dbReference type="EMBL" id="JAGEPA010000001">
    <property type="protein sequence ID" value="MBO1428645.1"/>
    <property type="molecule type" value="Genomic_DNA"/>
</dbReference>
<comment type="caution">
    <text evidence="2">The sequence shown here is derived from an EMBL/GenBank/DDBJ whole genome shotgun (WGS) entry which is preliminary data.</text>
</comment>
<sequence>MALLRRELYRQVRGPEVTHADRCALVFDTDTKSLYVEREVAHLDARVSGTIEIQTAAMDIADYLKQGGQTAGHRELWRLLRTLFKDTDDTEEMIGYVRALR</sequence>
<protein>
    <submittedName>
        <fullName evidence="2">Uncharacterized protein</fullName>
    </submittedName>
</protein>
<dbReference type="RefSeq" id="WP_176530452.1">
    <property type="nucleotide sequence ID" value="NZ_CP088022.1"/>
</dbReference>
<dbReference type="AlphaFoldDB" id="A0A939L9F5"/>